<dbReference type="AlphaFoldDB" id="A0A4R4ZHE1"/>
<dbReference type="GO" id="GO:0016987">
    <property type="term" value="F:sigma factor activity"/>
    <property type="evidence" value="ECO:0007669"/>
    <property type="project" value="UniProtKB-KW"/>
</dbReference>
<evidence type="ECO:0000313" key="6">
    <source>
        <dbReference type="EMBL" id="TDD57835.1"/>
    </source>
</evidence>
<keyword evidence="4" id="KW-0804">Transcription</keyword>
<evidence type="ECO:0000256" key="3">
    <source>
        <dbReference type="ARBA" id="ARBA00023082"/>
    </source>
</evidence>
<feature type="domain" description="RNA polymerase sigma factor 70 region 4 type 2" evidence="5">
    <location>
        <begin position="84"/>
        <end position="125"/>
    </location>
</feature>
<keyword evidence="3" id="KW-0731">Sigma factor</keyword>
<proteinExistence type="inferred from homology"/>
<evidence type="ECO:0000313" key="7">
    <source>
        <dbReference type="Proteomes" id="UP000295124"/>
    </source>
</evidence>
<keyword evidence="2" id="KW-0805">Transcription regulation</keyword>
<sequence>MQHSVDPEFASFVDARQGRWFRTAYLVYGELGRAERALLHAFSRLSLHWPKVDDPDVFVQRLLYQPALTRWSRLRPFPDTENPLEQALADLTPTQRTVLVLLHLEELTEFEVADILTMSHTAVHAQGLSAFERFRSAIAAGESR</sequence>
<evidence type="ECO:0000256" key="2">
    <source>
        <dbReference type="ARBA" id="ARBA00023015"/>
    </source>
</evidence>
<dbReference type="Pfam" id="PF08281">
    <property type="entry name" value="Sigma70_r4_2"/>
    <property type="match status" value="1"/>
</dbReference>
<dbReference type="Gene3D" id="1.10.10.10">
    <property type="entry name" value="Winged helix-like DNA-binding domain superfamily/Winged helix DNA-binding domain"/>
    <property type="match status" value="1"/>
</dbReference>
<dbReference type="SUPFAM" id="SSF88659">
    <property type="entry name" value="Sigma3 and sigma4 domains of RNA polymerase sigma factors"/>
    <property type="match status" value="1"/>
</dbReference>
<evidence type="ECO:0000259" key="5">
    <source>
        <dbReference type="Pfam" id="PF08281"/>
    </source>
</evidence>
<evidence type="ECO:0000256" key="4">
    <source>
        <dbReference type="ARBA" id="ARBA00023163"/>
    </source>
</evidence>
<dbReference type="Proteomes" id="UP000295124">
    <property type="component" value="Unassembled WGS sequence"/>
</dbReference>
<organism evidence="6 7">
    <name type="scientific">Kribbella antibiotica</name>
    <dbReference type="NCBI Taxonomy" id="190195"/>
    <lineage>
        <taxon>Bacteria</taxon>
        <taxon>Bacillati</taxon>
        <taxon>Actinomycetota</taxon>
        <taxon>Actinomycetes</taxon>
        <taxon>Propionibacteriales</taxon>
        <taxon>Kribbellaceae</taxon>
        <taxon>Kribbella</taxon>
    </lineage>
</organism>
<protein>
    <submittedName>
        <fullName evidence="6">RNA polymerase subunit sigma-24</fullName>
    </submittedName>
</protein>
<reference evidence="6 7" key="1">
    <citation type="submission" date="2019-03" db="EMBL/GenBank/DDBJ databases">
        <title>Draft genome sequences of novel Actinobacteria.</title>
        <authorList>
            <person name="Sahin N."/>
            <person name="Ay H."/>
            <person name="Saygin H."/>
        </authorList>
    </citation>
    <scope>NUCLEOTIDE SEQUENCE [LARGE SCALE GENOMIC DNA]</scope>
    <source>
        <strain evidence="6 7">JCM 13523</strain>
    </source>
</reference>
<comment type="caution">
    <text evidence="6">The sequence shown here is derived from an EMBL/GenBank/DDBJ whole genome shotgun (WGS) entry which is preliminary data.</text>
</comment>
<dbReference type="InterPro" id="IPR013324">
    <property type="entry name" value="RNA_pol_sigma_r3/r4-like"/>
</dbReference>
<dbReference type="OrthoDB" id="3820944at2"/>
<evidence type="ECO:0000256" key="1">
    <source>
        <dbReference type="ARBA" id="ARBA00010641"/>
    </source>
</evidence>
<dbReference type="InterPro" id="IPR013249">
    <property type="entry name" value="RNA_pol_sigma70_r4_t2"/>
</dbReference>
<dbReference type="EMBL" id="SMKX01000064">
    <property type="protein sequence ID" value="TDD57835.1"/>
    <property type="molecule type" value="Genomic_DNA"/>
</dbReference>
<gene>
    <name evidence="6" type="ORF">E1263_21750</name>
</gene>
<name>A0A4R4ZHE1_9ACTN</name>
<dbReference type="InterPro" id="IPR036388">
    <property type="entry name" value="WH-like_DNA-bd_sf"/>
</dbReference>
<keyword evidence="7" id="KW-1185">Reference proteome</keyword>
<accession>A0A4R4ZHE1</accession>
<dbReference type="GO" id="GO:0003677">
    <property type="term" value="F:DNA binding"/>
    <property type="evidence" value="ECO:0007669"/>
    <property type="project" value="InterPro"/>
</dbReference>
<comment type="similarity">
    <text evidence="1">Belongs to the sigma-70 factor family. ECF subfamily.</text>
</comment>
<dbReference type="GO" id="GO:0006352">
    <property type="term" value="P:DNA-templated transcription initiation"/>
    <property type="evidence" value="ECO:0007669"/>
    <property type="project" value="InterPro"/>
</dbReference>